<sequence length="183" mass="21296">MHHIGHIAPKPRPKRLTRTSCNQMRQSANAVLESKPLYPDFIFEQPLKTPRPPNLPTPRINLHVKNIELHLNDSSFHCERRRYSDSETSHSKSSNIHDKDHVSGKENVSNGFAPYKKVRSVDVKNQKDTSKQFLQKAKKTVKNLRHSQFNPLFHLPERPKSVNLTIPKSYVLTLENRELLFDY</sequence>
<dbReference type="AlphaFoldDB" id="A0A1J4K748"/>
<evidence type="ECO:0000256" key="1">
    <source>
        <dbReference type="SAM" id="MobiDB-lite"/>
    </source>
</evidence>
<accession>A0A1J4K748</accession>
<protein>
    <submittedName>
        <fullName evidence="2">Uncharacterized protein</fullName>
    </submittedName>
</protein>
<dbReference type="Proteomes" id="UP000179807">
    <property type="component" value="Unassembled WGS sequence"/>
</dbReference>
<evidence type="ECO:0000313" key="2">
    <source>
        <dbReference type="EMBL" id="OHT07199.1"/>
    </source>
</evidence>
<feature type="compositionally biased region" description="Basic and acidic residues" evidence="1">
    <location>
        <begin position="82"/>
        <end position="104"/>
    </location>
</feature>
<organism evidence="2 3">
    <name type="scientific">Tritrichomonas foetus</name>
    <dbReference type="NCBI Taxonomy" id="1144522"/>
    <lineage>
        <taxon>Eukaryota</taxon>
        <taxon>Metamonada</taxon>
        <taxon>Parabasalia</taxon>
        <taxon>Tritrichomonadida</taxon>
        <taxon>Tritrichomonadidae</taxon>
        <taxon>Tritrichomonas</taxon>
    </lineage>
</organism>
<evidence type="ECO:0000313" key="3">
    <source>
        <dbReference type="Proteomes" id="UP000179807"/>
    </source>
</evidence>
<dbReference type="EMBL" id="MLAK01000704">
    <property type="protein sequence ID" value="OHT07199.1"/>
    <property type="molecule type" value="Genomic_DNA"/>
</dbReference>
<name>A0A1J4K748_9EUKA</name>
<keyword evidence="3" id="KW-1185">Reference proteome</keyword>
<feature type="region of interest" description="Disordered" evidence="1">
    <location>
        <begin position="82"/>
        <end position="111"/>
    </location>
</feature>
<dbReference type="RefSeq" id="XP_068360335.1">
    <property type="nucleotide sequence ID" value="XM_068490050.1"/>
</dbReference>
<proteinExistence type="predicted"/>
<dbReference type="VEuPathDB" id="TrichDB:TRFO_01346"/>
<reference evidence="2" key="1">
    <citation type="submission" date="2016-10" db="EMBL/GenBank/DDBJ databases">
        <authorList>
            <person name="Benchimol M."/>
            <person name="Almeida L.G."/>
            <person name="Vasconcelos A.T."/>
            <person name="Perreira-Neves A."/>
            <person name="Rosa I.A."/>
            <person name="Tasca T."/>
            <person name="Bogo M.R."/>
            <person name="de Souza W."/>
        </authorList>
    </citation>
    <scope>NUCLEOTIDE SEQUENCE [LARGE SCALE GENOMIC DNA]</scope>
    <source>
        <strain evidence="2">K</strain>
    </source>
</reference>
<dbReference type="GeneID" id="94824754"/>
<gene>
    <name evidence="2" type="ORF">TRFO_01346</name>
</gene>
<comment type="caution">
    <text evidence="2">The sequence shown here is derived from an EMBL/GenBank/DDBJ whole genome shotgun (WGS) entry which is preliminary data.</text>
</comment>